<evidence type="ECO:0000256" key="1">
    <source>
        <dbReference type="SAM" id="MobiDB-lite"/>
    </source>
</evidence>
<sequence length="213" mass="21937">MHPRLYLAAILLPATLLGGCGGTLNRGVESVHQPVVSRTDYVFDVQSTGQGLATGENARLAGWLASLEAGYGDRLSVDDQPAFDPAARAAVAAEASRYGLLLADTAPVTVGALTPGTVRVVLSRMVAAVPGCPDHSRMYEPNYGAHTSSNFGCGINSNLAAMVARPEDLVRGRRGADVTDTATATKPIQALRDRQPPADAALPAVSTGGTGSN</sequence>
<dbReference type="RefSeq" id="WP_256505064.1">
    <property type="nucleotide sequence ID" value="NZ_CP101740.1"/>
</dbReference>
<dbReference type="EMBL" id="CP101740">
    <property type="protein sequence ID" value="UUL81396.1"/>
    <property type="molecule type" value="Genomic_DNA"/>
</dbReference>
<keyword evidence="3" id="KW-1185">Reference proteome</keyword>
<name>A0ABY5L5G0_9SPHN</name>
<organism evidence="2 3">
    <name type="scientific">Sphingomonas qomolangmaensis</name>
    <dbReference type="NCBI Taxonomy" id="2918765"/>
    <lineage>
        <taxon>Bacteria</taxon>
        <taxon>Pseudomonadati</taxon>
        <taxon>Pseudomonadota</taxon>
        <taxon>Alphaproteobacteria</taxon>
        <taxon>Sphingomonadales</taxon>
        <taxon>Sphingomonadaceae</taxon>
        <taxon>Sphingomonas</taxon>
    </lineage>
</organism>
<accession>A0ABY5L5G0</accession>
<proteinExistence type="predicted"/>
<feature type="region of interest" description="Disordered" evidence="1">
    <location>
        <begin position="172"/>
        <end position="213"/>
    </location>
</feature>
<dbReference type="PROSITE" id="PS51257">
    <property type="entry name" value="PROKAR_LIPOPROTEIN"/>
    <property type="match status" value="1"/>
</dbReference>
<evidence type="ECO:0000313" key="2">
    <source>
        <dbReference type="EMBL" id="UUL81396.1"/>
    </source>
</evidence>
<reference evidence="2" key="1">
    <citation type="submission" date="2022-07" db="EMBL/GenBank/DDBJ databases">
        <title>Sphingomonas sp. nov., a novel bacterium isolated from the north slope of the Mount Everest.</title>
        <authorList>
            <person name="Cui X."/>
            <person name="Liu Y."/>
        </authorList>
    </citation>
    <scope>NUCLEOTIDE SEQUENCE</scope>
    <source>
        <strain evidence="2">S5-59</strain>
    </source>
</reference>
<dbReference type="InterPro" id="IPR019027">
    <property type="entry name" value="Pilus_biogenesis_CpaD-related"/>
</dbReference>
<dbReference type="Proteomes" id="UP001058533">
    <property type="component" value="Chromosome"/>
</dbReference>
<dbReference type="Pfam" id="PF09476">
    <property type="entry name" value="Pilus_CpaD"/>
    <property type="match status" value="1"/>
</dbReference>
<gene>
    <name evidence="2" type="ORF">NMP03_09200</name>
</gene>
<evidence type="ECO:0000313" key="3">
    <source>
        <dbReference type="Proteomes" id="UP001058533"/>
    </source>
</evidence>
<protein>
    <submittedName>
        <fullName evidence="2">CpaD family pilus assembly protein</fullName>
    </submittedName>
</protein>